<protein>
    <recommendedName>
        <fullName evidence="7">Metalloendopeptidase</fullName>
        <ecNumber evidence="7">3.4.24.-</ecNumber>
    </recommendedName>
</protein>
<gene>
    <name evidence="11" type="ORF">PMEA_00018863</name>
</gene>
<keyword evidence="4 6" id="KW-0378">Hydrolase</keyword>
<dbReference type="EC" id="3.4.24.-" evidence="7"/>
<name>A0AAU9X833_9CNID</name>
<feature type="active site" evidence="6">
    <location>
        <position position="156"/>
    </location>
</feature>
<reference evidence="11 12" key="1">
    <citation type="submission" date="2022-05" db="EMBL/GenBank/DDBJ databases">
        <authorList>
            <consortium name="Genoscope - CEA"/>
            <person name="William W."/>
        </authorList>
    </citation>
    <scope>NUCLEOTIDE SEQUENCE [LARGE SCALE GENOMIC DNA]</scope>
</reference>
<keyword evidence="6 7" id="KW-0862">Zinc</keyword>
<feature type="compositionally biased region" description="Pro residues" evidence="8">
    <location>
        <begin position="365"/>
        <end position="383"/>
    </location>
</feature>
<dbReference type="SMART" id="SM00235">
    <property type="entry name" value="ZnMc"/>
    <property type="match status" value="1"/>
</dbReference>
<evidence type="ECO:0000259" key="10">
    <source>
        <dbReference type="PROSITE" id="PS51864"/>
    </source>
</evidence>
<dbReference type="EMBL" id="CALNXJ010000033">
    <property type="protein sequence ID" value="CAH3139553.1"/>
    <property type="molecule type" value="Genomic_DNA"/>
</dbReference>
<evidence type="ECO:0000256" key="1">
    <source>
        <dbReference type="ARBA" id="ARBA00002657"/>
    </source>
</evidence>
<organism evidence="11 12">
    <name type="scientific">Pocillopora meandrina</name>
    <dbReference type="NCBI Taxonomy" id="46732"/>
    <lineage>
        <taxon>Eukaryota</taxon>
        <taxon>Metazoa</taxon>
        <taxon>Cnidaria</taxon>
        <taxon>Anthozoa</taxon>
        <taxon>Hexacorallia</taxon>
        <taxon>Scleractinia</taxon>
        <taxon>Astrocoeniina</taxon>
        <taxon>Pocilloporidae</taxon>
        <taxon>Pocillopora</taxon>
    </lineage>
</organism>
<evidence type="ECO:0000256" key="3">
    <source>
        <dbReference type="ARBA" id="ARBA00022670"/>
    </source>
</evidence>
<sequence length="476" mass="53505">MKTLLILVLAVFNAHGLEKSPRPPGYGIFTKNFKVRTFLRAGDIVEGDIMLDSKTASLYRGETRNAMKNVNLWKNGVVPYILDSSVDDHLKSQIDEGIREYHKYTCLQFVKRTSQRDYIRIVKPASGCNSMVGAIGGEQILNMGDGCQYVGLVLHEFGHAIGYFHEHNRPDRDDNVNILWDNVQYGFKDAFRKYTFDEADVQGFKYDLTSIMHYENSAFTNGYCRPTMLVKKDPSYEVTPVYLRKFSPQDIQKINKLYSCQTNQLPPTVLPGSGNPDPSQCKCEDKYNDCQGWMTSGECGLNLMWMSTNCAKSCRTCGEPPSDCQDVYPVACETWGAGGECSKNPIWMNAHCERTCAQCKGPTQAPTPPPVGTTKPPQPPKPTTQPTGNCKDVYPKYCPDYKKRGMCTTHVDYMTSVCPATCGFCGGSGNCKDVYPQYCPGYKQNGMCTDPNYLDYVKEVCKWTCGFCSEYHLTFF</sequence>
<feature type="binding site" evidence="6">
    <location>
        <position position="159"/>
    </location>
    <ligand>
        <name>Zn(2+)</name>
        <dbReference type="ChEBI" id="CHEBI:29105"/>
        <note>catalytic</note>
    </ligand>
</feature>
<comment type="caution">
    <text evidence="11">The sequence shown here is derived from an EMBL/GenBank/DDBJ whole genome shotgun (WGS) entry which is preliminary data.</text>
</comment>
<evidence type="ECO:0000256" key="5">
    <source>
        <dbReference type="PROSITE-ProRule" id="PRU01005"/>
    </source>
</evidence>
<dbReference type="GO" id="GO:0008270">
    <property type="term" value="F:zinc ion binding"/>
    <property type="evidence" value="ECO:0007669"/>
    <property type="project" value="UniProtKB-UniRule"/>
</dbReference>
<dbReference type="InterPro" id="IPR006026">
    <property type="entry name" value="Peptidase_Metallo"/>
</dbReference>
<keyword evidence="7" id="KW-0732">Signal</keyword>
<dbReference type="Pfam" id="PF01400">
    <property type="entry name" value="Astacin"/>
    <property type="match status" value="1"/>
</dbReference>
<feature type="domain" description="ShKT" evidence="9">
    <location>
        <begin position="390"/>
        <end position="425"/>
    </location>
</feature>
<evidence type="ECO:0000259" key="9">
    <source>
        <dbReference type="PROSITE" id="PS51670"/>
    </source>
</evidence>
<evidence type="ECO:0000256" key="8">
    <source>
        <dbReference type="SAM" id="MobiDB-lite"/>
    </source>
</evidence>
<dbReference type="InterPro" id="IPR024079">
    <property type="entry name" value="MetalloPept_cat_dom_sf"/>
</dbReference>
<dbReference type="PANTHER" id="PTHR10127:SF873">
    <property type="entry name" value="METALLOENDOPEPTIDASE"/>
    <property type="match status" value="1"/>
</dbReference>
<feature type="binding site" evidence="6">
    <location>
        <position position="165"/>
    </location>
    <ligand>
        <name>Zn(2+)</name>
        <dbReference type="ChEBI" id="CHEBI:29105"/>
        <note>catalytic</note>
    </ligand>
</feature>
<keyword evidence="12" id="KW-1185">Reference proteome</keyword>
<comment type="cofactor">
    <cofactor evidence="6 7">
        <name>Zn(2+)</name>
        <dbReference type="ChEBI" id="CHEBI:29105"/>
    </cofactor>
    <text evidence="6 7">Binds 1 zinc ion per subunit.</text>
</comment>
<dbReference type="PROSITE" id="PS51670">
    <property type="entry name" value="SHKT"/>
    <property type="match status" value="3"/>
</dbReference>
<dbReference type="GO" id="GO:0004222">
    <property type="term" value="F:metalloendopeptidase activity"/>
    <property type="evidence" value="ECO:0007669"/>
    <property type="project" value="UniProtKB-UniRule"/>
</dbReference>
<keyword evidence="6 7" id="KW-0479">Metal-binding</keyword>
<evidence type="ECO:0000256" key="7">
    <source>
        <dbReference type="RuleBase" id="RU361183"/>
    </source>
</evidence>
<keyword evidence="3 6" id="KW-0645">Protease</keyword>
<dbReference type="AlphaFoldDB" id="A0AAU9X833"/>
<dbReference type="SMART" id="SM00254">
    <property type="entry name" value="ShKT"/>
    <property type="match status" value="4"/>
</dbReference>
<evidence type="ECO:0000313" key="11">
    <source>
        <dbReference type="EMBL" id="CAH3139553.1"/>
    </source>
</evidence>
<dbReference type="InterPro" id="IPR001506">
    <property type="entry name" value="Peptidase_M12A"/>
</dbReference>
<keyword evidence="2" id="KW-0800">Toxin</keyword>
<evidence type="ECO:0000256" key="4">
    <source>
        <dbReference type="ARBA" id="ARBA00022801"/>
    </source>
</evidence>
<dbReference type="Gene3D" id="3.40.390.10">
    <property type="entry name" value="Collagenase (Catalytic Domain)"/>
    <property type="match status" value="1"/>
</dbReference>
<feature type="signal peptide" evidence="7">
    <location>
        <begin position="1"/>
        <end position="16"/>
    </location>
</feature>
<feature type="domain" description="ShKT" evidence="9">
    <location>
        <begin position="431"/>
        <end position="468"/>
    </location>
</feature>
<dbReference type="PANTHER" id="PTHR10127">
    <property type="entry name" value="DISCOIDIN, CUB, EGF, LAMININ , AND ZINC METALLOPROTEASE DOMAIN CONTAINING"/>
    <property type="match status" value="1"/>
</dbReference>
<comment type="function">
    <text evidence="1">Metalloprotease.</text>
</comment>
<dbReference type="GO" id="GO:0006508">
    <property type="term" value="P:proteolysis"/>
    <property type="evidence" value="ECO:0007669"/>
    <property type="project" value="UniProtKB-KW"/>
</dbReference>
<proteinExistence type="predicted"/>
<dbReference type="Proteomes" id="UP001159428">
    <property type="component" value="Unassembled WGS sequence"/>
</dbReference>
<feature type="chain" id="PRO_5043101581" description="Metalloendopeptidase" evidence="7">
    <location>
        <begin position="17"/>
        <end position="476"/>
    </location>
</feature>
<dbReference type="InterPro" id="IPR003582">
    <property type="entry name" value="ShKT_dom"/>
</dbReference>
<dbReference type="SUPFAM" id="SSF55486">
    <property type="entry name" value="Metalloproteases ('zincins'), catalytic domain"/>
    <property type="match status" value="1"/>
</dbReference>
<dbReference type="FunFam" id="3.40.390.10:FF:000139">
    <property type="entry name" value="Metalloendopeptidase"/>
    <property type="match status" value="1"/>
</dbReference>
<evidence type="ECO:0000256" key="6">
    <source>
        <dbReference type="PROSITE-ProRule" id="PRU01211"/>
    </source>
</evidence>
<accession>A0AAU9X833</accession>
<dbReference type="GO" id="GO:0090729">
    <property type="term" value="F:toxin activity"/>
    <property type="evidence" value="ECO:0007669"/>
    <property type="project" value="UniProtKB-KW"/>
</dbReference>
<feature type="domain" description="ShKT" evidence="9">
    <location>
        <begin position="281"/>
        <end position="317"/>
    </location>
</feature>
<dbReference type="PRINTS" id="PR00480">
    <property type="entry name" value="ASTACIN"/>
</dbReference>
<dbReference type="Gene3D" id="1.10.10.1940">
    <property type="match status" value="2"/>
</dbReference>
<dbReference type="CDD" id="cd04280">
    <property type="entry name" value="ZnMc_astacin_like"/>
    <property type="match status" value="1"/>
</dbReference>
<evidence type="ECO:0000256" key="2">
    <source>
        <dbReference type="ARBA" id="ARBA00022656"/>
    </source>
</evidence>
<keyword evidence="6 7" id="KW-0482">Metalloprotease</keyword>
<dbReference type="InterPro" id="IPR034035">
    <property type="entry name" value="Astacin-like_dom"/>
</dbReference>
<feature type="binding site" evidence="6">
    <location>
        <position position="155"/>
    </location>
    <ligand>
        <name>Zn(2+)</name>
        <dbReference type="ChEBI" id="CHEBI:29105"/>
        <note>catalytic</note>
    </ligand>
</feature>
<dbReference type="Pfam" id="PF01549">
    <property type="entry name" value="ShK"/>
    <property type="match status" value="4"/>
</dbReference>
<comment type="caution">
    <text evidence="5">Lacks conserved residue(s) required for the propagation of feature annotation.</text>
</comment>
<feature type="domain" description="Peptidase M12A" evidence="10">
    <location>
        <begin position="65"/>
        <end position="261"/>
    </location>
</feature>
<dbReference type="PROSITE" id="PS51864">
    <property type="entry name" value="ASTACIN"/>
    <property type="match status" value="1"/>
</dbReference>
<feature type="region of interest" description="Disordered" evidence="8">
    <location>
        <begin position="363"/>
        <end position="388"/>
    </location>
</feature>
<evidence type="ECO:0000313" key="12">
    <source>
        <dbReference type="Proteomes" id="UP001159428"/>
    </source>
</evidence>